<feature type="region of interest" description="Disordered" evidence="1">
    <location>
        <begin position="21"/>
        <end position="146"/>
    </location>
</feature>
<protein>
    <recommendedName>
        <fullName evidence="2">Protein kinase domain-containing protein</fullName>
    </recommendedName>
</protein>
<evidence type="ECO:0000259" key="2">
    <source>
        <dbReference type="PROSITE" id="PS50011"/>
    </source>
</evidence>
<dbReference type="SUPFAM" id="SSF56112">
    <property type="entry name" value="Protein kinase-like (PK-like)"/>
    <property type="match status" value="1"/>
</dbReference>
<dbReference type="GO" id="GO:0010506">
    <property type="term" value="P:regulation of autophagy"/>
    <property type="evidence" value="ECO:0007669"/>
    <property type="project" value="InterPro"/>
</dbReference>
<evidence type="ECO:0000313" key="4">
    <source>
        <dbReference type="Proteomes" id="UP001217754"/>
    </source>
</evidence>
<keyword evidence="4" id="KW-1185">Reference proteome</keyword>
<dbReference type="PROSITE" id="PS50011">
    <property type="entry name" value="PROTEIN_KINASE_DOM"/>
    <property type="match status" value="1"/>
</dbReference>
<dbReference type="Gene3D" id="1.10.510.10">
    <property type="entry name" value="Transferase(Phosphotransferase) domain 1"/>
    <property type="match status" value="2"/>
</dbReference>
<name>A0AAF0EYG2_9BASI</name>
<accession>A0AAF0EYG2</accession>
<feature type="domain" description="Protein kinase" evidence="2">
    <location>
        <begin position="156"/>
        <end position="582"/>
    </location>
</feature>
<dbReference type="AlphaFoldDB" id="A0AAF0EYG2"/>
<evidence type="ECO:0000256" key="1">
    <source>
        <dbReference type="SAM" id="MobiDB-lite"/>
    </source>
</evidence>
<dbReference type="GeneID" id="85225990"/>
<dbReference type="RefSeq" id="XP_060122263.1">
    <property type="nucleotide sequence ID" value="XM_060266280.1"/>
</dbReference>
<feature type="region of interest" description="Disordered" evidence="1">
    <location>
        <begin position="286"/>
        <end position="310"/>
    </location>
</feature>
<organism evidence="3 4">
    <name type="scientific">Malassezia japonica</name>
    <dbReference type="NCBI Taxonomy" id="223818"/>
    <lineage>
        <taxon>Eukaryota</taxon>
        <taxon>Fungi</taxon>
        <taxon>Dikarya</taxon>
        <taxon>Basidiomycota</taxon>
        <taxon>Ustilaginomycotina</taxon>
        <taxon>Malasseziomycetes</taxon>
        <taxon>Malasseziales</taxon>
        <taxon>Malasseziaceae</taxon>
        <taxon>Malassezia</taxon>
    </lineage>
</organism>
<dbReference type="PANTHER" id="PTHR24348:SF68">
    <property type="entry name" value="SERINE_THREONINE-PROTEIN KINASE ATG1C"/>
    <property type="match status" value="1"/>
</dbReference>
<evidence type="ECO:0000313" key="3">
    <source>
        <dbReference type="EMBL" id="WFD39366.1"/>
    </source>
</evidence>
<dbReference type="Pfam" id="PF00069">
    <property type="entry name" value="Pkinase"/>
    <property type="match status" value="1"/>
</dbReference>
<dbReference type="EMBL" id="CP119960">
    <property type="protein sequence ID" value="WFD39366.1"/>
    <property type="molecule type" value="Genomic_DNA"/>
</dbReference>
<dbReference type="GO" id="GO:0005524">
    <property type="term" value="F:ATP binding"/>
    <property type="evidence" value="ECO:0007669"/>
    <property type="project" value="InterPro"/>
</dbReference>
<dbReference type="GO" id="GO:0004674">
    <property type="term" value="F:protein serine/threonine kinase activity"/>
    <property type="evidence" value="ECO:0007669"/>
    <property type="project" value="InterPro"/>
</dbReference>
<dbReference type="SMART" id="SM00220">
    <property type="entry name" value="S_TKc"/>
    <property type="match status" value="1"/>
</dbReference>
<feature type="compositionally biased region" description="Polar residues" evidence="1">
    <location>
        <begin position="51"/>
        <end position="87"/>
    </location>
</feature>
<dbReference type="PANTHER" id="PTHR24348">
    <property type="entry name" value="SERINE/THREONINE-PROTEIN KINASE UNC-51-RELATED"/>
    <property type="match status" value="1"/>
</dbReference>
<proteinExistence type="predicted"/>
<dbReference type="InterPro" id="IPR045269">
    <property type="entry name" value="Atg1-like"/>
</dbReference>
<gene>
    <name evidence="3" type="ORF">MJAP1_002339</name>
</gene>
<dbReference type="InterPro" id="IPR000719">
    <property type="entry name" value="Prot_kinase_dom"/>
</dbReference>
<dbReference type="Proteomes" id="UP001217754">
    <property type="component" value="Chromosome 3"/>
</dbReference>
<reference evidence="3" key="1">
    <citation type="submission" date="2023-03" db="EMBL/GenBank/DDBJ databases">
        <title>Mating type loci evolution in Malassezia.</title>
        <authorList>
            <person name="Coelho M.A."/>
        </authorList>
    </citation>
    <scope>NUCLEOTIDE SEQUENCE</scope>
    <source>
        <strain evidence="3">CBS 9431</strain>
    </source>
</reference>
<dbReference type="GO" id="GO:0005737">
    <property type="term" value="C:cytoplasm"/>
    <property type="evidence" value="ECO:0007669"/>
    <property type="project" value="TreeGrafter"/>
</dbReference>
<feature type="compositionally biased region" description="Low complexity" evidence="1">
    <location>
        <begin position="301"/>
        <end position="310"/>
    </location>
</feature>
<dbReference type="InterPro" id="IPR011009">
    <property type="entry name" value="Kinase-like_dom_sf"/>
</dbReference>
<sequence>MELMGLDDVGEFSSAHAWHTGGDSFQARYAPGAPRSPERRRPSLPNPLETSIESLSSEGLRSNASHTPSTLTSPAAQWLGSLNSSVGSPEDPGQASNSMVHHLRRSASNRPRMPPRRPSLTPSFTGASLDRKSSLGRSGPPRADEEGYVFGKETKYRVGRAIGFGESSVVHQGFVVESDNESGSDASMDADPLPHVAIKIVRHRQCDGEVPHLSELNVWSSLPRHPHLLALTHYERISEPASSGGAGRILDYLVMDYSPFGNLLEFLRREGAISERAMQSSYSRHIRGTPLGSADMRNSHSETSSFSASARGASGAMSGSISSILASSASPKMDAASSLRPLRSLSSQRRSRGVPIDVARDILRQLASGLYCLHKVASVVHCDLKLENILAFLPEDIQGEGTGSALAWKIADFGLAEHASSEVPAELRGRGAPLGGTLAYAPPEVVRYIDLDMNIPDNIPSHAPPSREAFHTPFARDMWSLGCILYALLTGNLPFVDGLHVRLQRKILAGEYEMPVRLLTGKERVALDIASDLPSETLGFRADPELDTDECRQQAHQVLVSLLEPDPRLRWDIDDLCQSAWLELY</sequence>